<evidence type="ECO:0000256" key="4">
    <source>
        <dbReference type="ARBA" id="ARBA00022840"/>
    </source>
</evidence>
<reference evidence="9" key="2">
    <citation type="submission" date="2015-06" db="UniProtKB">
        <authorList>
            <consortium name="EnsemblMetazoa"/>
        </authorList>
    </citation>
    <scope>IDENTIFICATION</scope>
</reference>
<evidence type="ECO:0000256" key="7">
    <source>
        <dbReference type="SAM" id="Phobius"/>
    </source>
</evidence>
<dbReference type="InterPro" id="IPR017871">
    <property type="entry name" value="ABC_transporter-like_CS"/>
</dbReference>
<dbReference type="PROSITE" id="PS00211">
    <property type="entry name" value="ABC_TRANSPORTER_1"/>
    <property type="match status" value="1"/>
</dbReference>
<keyword evidence="4" id="KW-0067">ATP-binding</keyword>
<name>T1GJB3_MEGSC</name>
<dbReference type="InterPro" id="IPR003439">
    <property type="entry name" value="ABC_transporter-like_ATP-bd"/>
</dbReference>
<dbReference type="SUPFAM" id="SSF56219">
    <property type="entry name" value="DNase I-like"/>
    <property type="match status" value="1"/>
</dbReference>
<keyword evidence="6 7" id="KW-0472">Membrane</keyword>
<feature type="domain" description="ABC transporter" evidence="8">
    <location>
        <begin position="159"/>
        <end position="390"/>
    </location>
</feature>
<dbReference type="OMA" id="QIGLFVQ"/>
<dbReference type="GO" id="GO:0016020">
    <property type="term" value="C:membrane"/>
    <property type="evidence" value="ECO:0007669"/>
    <property type="project" value="UniProtKB-SubCell"/>
</dbReference>
<dbReference type="Gene3D" id="3.40.50.300">
    <property type="entry name" value="P-loop containing nucleotide triphosphate hydrolases"/>
    <property type="match status" value="1"/>
</dbReference>
<evidence type="ECO:0000313" key="10">
    <source>
        <dbReference type="Proteomes" id="UP000015102"/>
    </source>
</evidence>
<comment type="subcellular location">
    <subcellularLocation>
        <location evidence="1">Membrane</location>
        <topology evidence="1">Multi-pass membrane protein</topology>
    </subcellularLocation>
</comment>
<sequence length="779" mass="88131">MVFFLATLMTAAVFISERTDGVWDRTLVAGVSANEMLWAHLFSQFIIMAFQSFEVIMYIGLVFDVTNHGNPATLIGLLTMTAFCGMLFGLLISVYCTSHTMANFVATGAFYPMIILCGLLWPLEGMPKLLQHIVMFFPFTIPTISARNILEKGWSIMNFQVYNGFIVMAMWIIIFFTACVIGLKRKSYGLLGASGCGKTTLLSCIVGQKQLNSGEITVLGKTPGMPGSGMPGPQIGYMPQEIALVEEMTVKETIYYFGRIYGLNDEKIKEKYHLLRELLQLPPAHQLIKKCSGGQQRRVSFASAMIHDPELLILDEPTVGLDPILREKIWDFLIESAKNTKMAVIITTHYIEEAKNANYIGLMRNGILLAEDSPTRIMKAFLILSQKQGEDIITSKPGDFKRHSIIPAERIQSIGFNNTNSNLEKCPINYNCNDVDSNNRKNIFFSTRGRIKALMTKNFVQLFRQPSGIIFMLMFPIVQLSCFYLAIGKTPTDLKIGIVNEELQDINYCFNTSLKTVFADNDTCEFNKISCRYIQELGDNTAFRKYFDNIDDALKAAKKTDIIGFIHFPHNFSESLQERLNDGRFASDSAFDYGQVNVRLDQTDQQIAYFLERRLREAFDSFLGNILYDCNIPKGVAGSPVHIMKPIFGTLDSQFQQYVAPGVVMTKIVLKINSFKQKINLGVVYWSPTCSIKKETFKSLLIELGDRYILEGDFNGKHIDWGSRFSLTQGKELRQAIRELGCNVHSSGNHTHWPSATNKIPDLIIFFYFQKGITKFHFY</sequence>
<dbReference type="PANTHER" id="PTHR43038">
    <property type="entry name" value="ATP-BINDING CASSETTE, SUB-FAMILY H, MEMBER 1"/>
    <property type="match status" value="1"/>
</dbReference>
<feature type="transmembrane region" description="Helical" evidence="7">
    <location>
        <begin position="75"/>
        <end position="95"/>
    </location>
</feature>
<feature type="transmembrane region" description="Helical" evidence="7">
    <location>
        <begin position="469"/>
        <end position="487"/>
    </location>
</feature>
<evidence type="ECO:0000256" key="6">
    <source>
        <dbReference type="ARBA" id="ARBA00023136"/>
    </source>
</evidence>
<evidence type="ECO:0000256" key="1">
    <source>
        <dbReference type="ARBA" id="ARBA00004141"/>
    </source>
</evidence>
<dbReference type="Pfam" id="PF14529">
    <property type="entry name" value="Exo_endo_phos_2"/>
    <property type="match status" value="1"/>
</dbReference>
<dbReference type="EMBL" id="CAQQ02394569">
    <property type="status" value="NOT_ANNOTATED_CDS"/>
    <property type="molecule type" value="Genomic_DNA"/>
</dbReference>
<dbReference type="Pfam" id="PF00005">
    <property type="entry name" value="ABC_tran"/>
    <property type="match status" value="1"/>
</dbReference>
<dbReference type="InterPro" id="IPR036691">
    <property type="entry name" value="Endo/exonu/phosph_ase_sf"/>
</dbReference>
<dbReference type="InterPro" id="IPR003593">
    <property type="entry name" value="AAA+_ATPase"/>
</dbReference>
<keyword evidence="5 7" id="KW-1133">Transmembrane helix</keyword>
<feature type="transmembrane region" description="Helical" evidence="7">
    <location>
        <begin position="42"/>
        <end position="63"/>
    </location>
</feature>
<keyword evidence="2 7" id="KW-0812">Transmembrane</keyword>
<keyword evidence="10" id="KW-1185">Reference proteome</keyword>
<evidence type="ECO:0000259" key="8">
    <source>
        <dbReference type="PROSITE" id="PS50893"/>
    </source>
</evidence>
<keyword evidence="3" id="KW-0547">Nucleotide-binding</keyword>
<dbReference type="GO" id="GO:0016887">
    <property type="term" value="F:ATP hydrolysis activity"/>
    <property type="evidence" value="ECO:0007669"/>
    <property type="project" value="InterPro"/>
</dbReference>
<dbReference type="InterPro" id="IPR027417">
    <property type="entry name" value="P-loop_NTPase"/>
</dbReference>
<dbReference type="GO" id="GO:0005524">
    <property type="term" value="F:ATP binding"/>
    <property type="evidence" value="ECO:0007669"/>
    <property type="project" value="UniProtKB-KW"/>
</dbReference>
<protein>
    <recommendedName>
        <fullName evidence="8">ABC transporter domain-containing protein</fullName>
    </recommendedName>
</protein>
<evidence type="ECO:0000313" key="9">
    <source>
        <dbReference type="EnsemblMetazoa" id="MESCA003558-PA"/>
    </source>
</evidence>
<dbReference type="Gene3D" id="3.60.10.10">
    <property type="entry name" value="Endonuclease/exonuclease/phosphatase"/>
    <property type="match status" value="1"/>
</dbReference>
<organism evidence="9 10">
    <name type="scientific">Megaselia scalaris</name>
    <name type="common">Humpbacked fly</name>
    <name type="synonym">Phora scalaris</name>
    <dbReference type="NCBI Taxonomy" id="36166"/>
    <lineage>
        <taxon>Eukaryota</taxon>
        <taxon>Metazoa</taxon>
        <taxon>Ecdysozoa</taxon>
        <taxon>Arthropoda</taxon>
        <taxon>Hexapoda</taxon>
        <taxon>Insecta</taxon>
        <taxon>Pterygota</taxon>
        <taxon>Neoptera</taxon>
        <taxon>Endopterygota</taxon>
        <taxon>Diptera</taxon>
        <taxon>Brachycera</taxon>
        <taxon>Muscomorpha</taxon>
        <taxon>Platypezoidea</taxon>
        <taxon>Phoridae</taxon>
        <taxon>Megaseliini</taxon>
        <taxon>Megaselia</taxon>
    </lineage>
</organism>
<evidence type="ECO:0000256" key="2">
    <source>
        <dbReference type="ARBA" id="ARBA00022692"/>
    </source>
</evidence>
<evidence type="ECO:0000256" key="3">
    <source>
        <dbReference type="ARBA" id="ARBA00022741"/>
    </source>
</evidence>
<dbReference type="InterPro" id="IPR005135">
    <property type="entry name" value="Endo/exonuclease/phosphatase"/>
</dbReference>
<dbReference type="PANTHER" id="PTHR43038:SF2">
    <property type="entry name" value="RH61964P"/>
    <property type="match status" value="1"/>
</dbReference>
<dbReference type="PROSITE" id="PS50893">
    <property type="entry name" value="ABC_TRANSPORTER_2"/>
    <property type="match status" value="1"/>
</dbReference>
<accession>T1GJB3</accession>
<proteinExistence type="predicted"/>
<dbReference type="Pfam" id="PF12698">
    <property type="entry name" value="ABC2_membrane_3"/>
    <property type="match status" value="2"/>
</dbReference>
<dbReference type="AlphaFoldDB" id="T1GJB3"/>
<evidence type="ECO:0000256" key="5">
    <source>
        <dbReference type="ARBA" id="ARBA00022989"/>
    </source>
</evidence>
<dbReference type="InterPro" id="IPR013525">
    <property type="entry name" value="ABC2_TM"/>
</dbReference>
<dbReference type="STRING" id="36166.T1GJB3"/>
<reference evidence="10" key="1">
    <citation type="submission" date="2013-02" db="EMBL/GenBank/DDBJ databases">
        <authorList>
            <person name="Hughes D."/>
        </authorList>
    </citation>
    <scope>NUCLEOTIDE SEQUENCE</scope>
    <source>
        <strain>Durham</strain>
        <strain evidence="10">NC isolate 2 -- Noor lab</strain>
    </source>
</reference>
<dbReference type="EnsemblMetazoa" id="MESCA003558-RA">
    <property type="protein sequence ID" value="MESCA003558-PA"/>
    <property type="gene ID" value="MESCA003558"/>
</dbReference>
<dbReference type="SUPFAM" id="SSF52540">
    <property type="entry name" value="P-loop containing nucleoside triphosphate hydrolases"/>
    <property type="match status" value="1"/>
</dbReference>
<feature type="transmembrane region" description="Helical" evidence="7">
    <location>
        <begin position="101"/>
        <end position="121"/>
    </location>
</feature>
<dbReference type="SMART" id="SM00382">
    <property type="entry name" value="AAA"/>
    <property type="match status" value="1"/>
</dbReference>
<dbReference type="GO" id="GO:0140359">
    <property type="term" value="F:ABC-type transporter activity"/>
    <property type="evidence" value="ECO:0007669"/>
    <property type="project" value="InterPro"/>
</dbReference>
<feature type="transmembrane region" description="Helical" evidence="7">
    <location>
        <begin position="162"/>
        <end position="183"/>
    </location>
</feature>
<dbReference type="Proteomes" id="UP000015102">
    <property type="component" value="Unassembled WGS sequence"/>
</dbReference>
<dbReference type="HOGENOM" id="CLU_359544_0_0_1"/>
<dbReference type="EMBL" id="CAQQ02394568">
    <property type="status" value="NOT_ANNOTATED_CDS"/>
    <property type="molecule type" value="Genomic_DNA"/>
</dbReference>